<feature type="domain" description="HTH tetR-type" evidence="5">
    <location>
        <begin position="22"/>
        <end position="82"/>
    </location>
</feature>
<keyword evidence="2 4" id="KW-0238">DNA-binding</keyword>
<dbReference type="PRINTS" id="PR00455">
    <property type="entry name" value="HTHTETR"/>
</dbReference>
<dbReference type="InterPro" id="IPR050109">
    <property type="entry name" value="HTH-type_TetR-like_transc_reg"/>
</dbReference>
<evidence type="ECO:0000313" key="7">
    <source>
        <dbReference type="Proteomes" id="UP000249304"/>
    </source>
</evidence>
<evidence type="ECO:0000313" key="6">
    <source>
        <dbReference type="EMBL" id="PZG20510.1"/>
    </source>
</evidence>
<keyword evidence="1" id="KW-0805">Transcription regulation</keyword>
<dbReference type="GO" id="GO:0000976">
    <property type="term" value="F:transcription cis-regulatory region binding"/>
    <property type="evidence" value="ECO:0007669"/>
    <property type="project" value="TreeGrafter"/>
</dbReference>
<evidence type="ECO:0000256" key="4">
    <source>
        <dbReference type="PROSITE-ProRule" id="PRU00335"/>
    </source>
</evidence>
<feature type="DNA-binding region" description="H-T-H motif" evidence="4">
    <location>
        <begin position="45"/>
        <end position="64"/>
    </location>
</feature>
<reference evidence="6 7" key="1">
    <citation type="submission" date="2018-01" db="EMBL/GenBank/DDBJ databases">
        <title>Draft genome sequence of Nonomuraea sp. KC333.</title>
        <authorList>
            <person name="Sahin N."/>
            <person name="Saygin H."/>
            <person name="Ay H."/>
        </authorList>
    </citation>
    <scope>NUCLEOTIDE SEQUENCE [LARGE SCALE GENOMIC DNA]</scope>
    <source>
        <strain evidence="6 7">KC333</strain>
    </source>
</reference>
<dbReference type="PANTHER" id="PTHR30055:SF234">
    <property type="entry name" value="HTH-TYPE TRANSCRIPTIONAL REGULATOR BETI"/>
    <property type="match status" value="1"/>
</dbReference>
<dbReference type="SUPFAM" id="SSF46689">
    <property type="entry name" value="Homeodomain-like"/>
    <property type="match status" value="1"/>
</dbReference>
<comment type="caution">
    <text evidence="6">The sequence shown here is derived from an EMBL/GenBank/DDBJ whole genome shotgun (WGS) entry which is preliminary data.</text>
</comment>
<evidence type="ECO:0000259" key="5">
    <source>
        <dbReference type="PROSITE" id="PS50977"/>
    </source>
</evidence>
<organism evidence="6 7">
    <name type="scientific">Nonomuraea aridisoli</name>
    <dbReference type="NCBI Taxonomy" id="2070368"/>
    <lineage>
        <taxon>Bacteria</taxon>
        <taxon>Bacillati</taxon>
        <taxon>Actinomycetota</taxon>
        <taxon>Actinomycetes</taxon>
        <taxon>Streptosporangiales</taxon>
        <taxon>Streptosporangiaceae</taxon>
        <taxon>Nonomuraea</taxon>
    </lineage>
</organism>
<dbReference type="AlphaFoldDB" id="A0A2W2F438"/>
<evidence type="ECO:0000256" key="3">
    <source>
        <dbReference type="ARBA" id="ARBA00023163"/>
    </source>
</evidence>
<dbReference type="EMBL" id="POUD01000025">
    <property type="protein sequence ID" value="PZG20510.1"/>
    <property type="molecule type" value="Genomic_DNA"/>
</dbReference>
<evidence type="ECO:0000256" key="2">
    <source>
        <dbReference type="ARBA" id="ARBA00023125"/>
    </source>
</evidence>
<dbReference type="InterPro" id="IPR001647">
    <property type="entry name" value="HTH_TetR"/>
</dbReference>
<keyword evidence="7" id="KW-1185">Reference proteome</keyword>
<accession>A0A2W2F438</accession>
<dbReference type="Proteomes" id="UP000249304">
    <property type="component" value="Unassembled WGS sequence"/>
</dbReference>
<evidence type="ECO:0000256" key="1">
    <source>
        <dbReference type="ARBA" id="ARBA00023015"/>
    </source>
</evidence>
<gene>
    <name evidence="6" type="ORF">C1J01_09200</name>
</gene>
<dbReference type="Gene3D" id="1.10.357.10">
    <property type="entry name" value="Tetracycline Repressor, domain 2"/>
    <property type="match status" value="1"/>
</dbReference>
<dbReference type="OrthoDB" id="3682047at2"/>
<dbReference type="Pfam" id="PF00440">
    <property type="entry name" value="TetR_N"/>
    <property type="match status" value="1"/>
</dbReference>
<dbReference type="GO" id="GO:0003700">
    <property type="term" value="F:DNA-binding transcription factor activity"/>
    <property type="evidence" value="ECO:0007669"/>
    <property type="project" value="TreeGrafter"/>
</dbReference>
<protein>
    <recommendedName>
        <fullName evidence="5">HTH tetR-type domain-containing protein</fullName>
    </recommendedName>
</protein>
<dbReference type="PROSITE" id="PS50977">
    <property type="entry name" value="HTH_TETR_2"/>
    <property type="match status" value="1"/>
</dbReference>
<sequence>MFVCRCGDSGGKRVTVPARGNAERVDRIIDASAELLSQRGYRRVTVEEIASRAGVSKSSVYLHWNTKDEIFYDVFDREFTVLAWAAVDHVRRDPIQVLAHRTAVNLMRIITERPLLKALLIDDRLTLGSLRPEKSPVILSRLAAGKELMYRYLGALRRHHLLCPEVDPHIMRTATCEMLRGMAFSAGPQQEGLRSSELARCVMVTVQRAFEPRTVPEPDWISHAAAEVFEAFDELMEPGQPMHVERSMAL</sequence>
<proteinExistence type="predicted"/>
<dbReference type="InterPro" id="IPR009057">
    <property type="entry name" value="Homeodomain-like_sf"/>
</dbReference>
<keyword evidence="3" id="KW-0804">Transcription</keyword>
<dbReference type="PANTHER" id="PTHR30055">
    <property type="entry name" value="HTH-TYPE TRANSCRIPTIONAL REGULATOR RUTR"/>
    <property type="match status" value="1"/>
</dbReference>
<name>A0A2W2F438_9ACTN</name>